<dbReference type="InterPro" id="IPR004995">
    <property type="entry name" value="Spore_Ger"/>
</dbReference>
<feature type="transmembrane region" description="Helical" evidence="3">
    <location>
        <begin position="363"/>
        <end position="393"/>
    </location>
</feature>
<evidence type="ECO:0000256" key="1">
    <source>
        <dbReference type="ARBA" id="ARBA00005278"/>
    </source>
</evidence>
<protein>
    <submittedName>
        <fullName evidence="4">Spore germination protein</fullName>
    </submittedName>
</protein>
<comment type="caution">
    <text evidence="4">The sequence shown here is derived from an EMBL/GenBank/DDBJ whole genome shotgun (WGS) entry which is preliminary data.</text>
</comment>
<keyword evidence="5" id="KW-1185">Reference proteome</keyword>
<reference evidence="5" key="1">
    <citation type="journal article" date="2019" name="Int. J. Syst. Evol. Microbiol.">
        <title>The Global Catalogue of Microorganisms (GCM) 10K type strain sequencing project: providing services to taxonomists for standard genome sequencing and annotation.</title>
        <authorList>
            <consortium name="The Broad Institute Genomics Platform"/>
            <consortium name="The Broad Institute Genome Sequencing Center for Infectious Disease"/>
            <person name="Wu L."/>
            <person name="Ma J."/>
        </authorList>
    </citation>
    <scope>NUCLEOTIDE SEQUENCE [LARGE SCALE GENOMIC DNA]</scope>
    <source>
        <strain evidence="5">CGMCC 1.3240</strain>
    </source>
</reference>
<name>A0ABW0W6C3_9BACL</name>
<dbReference type="Proteomes" id="UP001596047">
    <property type="component" value="Unassembled WGS sequence"/>
</dbReference>
<evidence type="ECO:0000256" key="2">
    <source>
        <dbReference type="ARBA" id="ARBA00023136"/>
    </source>
</evidence>
<dbReference type="PIRSF" id="PIRSF005690">
    <property type="entry name" value="GerBA"/>
    <property type="match status" value="1"/>
</dbReference>
<keyword evidence="3" id="KW-0812">Transmembrane</keyword>
<dbReference type="InterPro" id="IPR050768">
    <property type="entry name" value="UPF0353/GerABKA_families"/>
</dbReference>
<dbReference type="EMBL" id="JBHSOW010000119">
    <property type="protein sequence ID" value="MFC5653228.1"/>
    <property type="molecule type" value="Genomic_DNA"/>
</dbReference>
<evidence type="ECO:0000256" key="3">
    <source>
        <dbReference type="SAM" id="Phobius"/>
    </source>
</evidence>
<organism evidence="4 5">
    <name type="scientific">Paenibacillus solisilvae</name>
    <dbReference type="NCBI Taxonomy" id="2486751"/>
    <lineage>
        <taxon>Bacteria</taxon>
        <taxon>Bacillati</taxon>
        <taxon>Bacillota</taxon>
        <taxon>Bacilli</taxon>
        <taxon>Bacillales</taxon>
        <taxon>Paenibacillaceae</taxon>
        <taxon>Paenibacillus</taxon>
    </lineage>
</organism>
<keyword evidence="2 3" id="KW-0472">Membrane</keyword>
<dbReference type="RefSeq" id="WP_379191884.1">
    <property type="nucleotide sequence ID" value="NZ_JBHSOW010000119.1"/>
</dbReference>
<dbReference type="PANTHER" id="PTHR22550">
    <property type="entry name" value="SPORE GERMINATION PROTEIN"/>
    <property type="match status" value="1"/>
</dbReference>
<keyword evidence="3" id="KW-1133">Transmembrane helix</keyword>
<sequence>MENASESCELPISDQLNNNINTVRALYTDCYDLVLRSVKAMGHLDVCLIYLSGISNTEAMNEHVLTPLMTRTEVPIEFSIVDLSQYLHVSETKELFTMVQVVESISNGNPVLFLDTHSVAISMSLADFEKRPIQEPESEPIIRGPREGFTEVLETNTSMLRRRIKSPDFKLKAMTIGKYSETKVIVAYVKGLASEGLIKEVISRLEKIDIDGIVASYSIMELIQDNKYSLFPQFLETERPDNVAANLMEGRVCILAENTPVQTIVPTTFFALLSSPEDYYLNWVFSSLIRLLRLSAIIISLLLPSTYIAILSYHQQMLPTALMISIASSRELVPFPPLVEVLIMEFMFELLREAGVRLPKQFGSSVSIVGALVIGQSAVSAGLISAPMVMIVALTGISNFAVPHYSFSISFRVLRFVIILCSGFLGMLGIVYCIIFLLTHLCALRSFGVTYFSPFDTHQMQQWKDMLLRAPLWKMKTRPHLNGEELNRNKQPNTKEQKNK</sequence>
<gene>
    <name evidence="4" type="ORF">ACFPYJ_29765</name>
</gene>
<feature type="transmembrane region" description="Helical" evidence="3">
    <location>
        <begin position="413"/>
        <end position="438"/>
    </location>
</feature>
<dbReference type="Pfam" id="PF03323">
    <property type="entry name" value="GerA"/>
    <property type="match status" value="1"/>
</dbReference>
<feature type="transmembrane region" description="Helical" evidence="3">
    <location>
        <begin position="291"/>
        <end position="313"/>
    </location>
</feature>
<dbReference type="PANTHER" id="PTHR22550:SF5">
    <property type="entry name" value="LEUCINE ZIPPER PROTEIN 4"/>
    <property type="match status" value="1"/>
</dbReference>
<evidence type="ECO:0000313" key="4">
    <source>
        <dbReference type="EMBL" id="MFC5653228.1"/>
    </source>
</evidence>
<evidence type="ECO:0000313" key="5">
    <source>
        <dbReference type="Proteomes" id="UP001596047"/>
    </source>
</evidence>
<accession>A0ABW0W6C3</accession>
<proteinExistence type="inferred from homology"/>
<comment type="similarity">
    <text evidence="1">Belongs to the GerABKA family.</text>
</comment>